<dbReference type="SUPFAM" id="SSF53850">
    <property type="entry name" value="Periplasmic binding protein-like II"/>
    <property type="match status" value="1"/>
</dbReference>
<feature type="signal peptide" evidence="4">
    <location>
        <begin position="1"/>
        <end position="37"/>
    </location>
</feature>
<evidence type="ECO:0000256" key="4">
    <source>
        <dbReference type="SAM" id="SignalP"/>
    </source>
</evidence>
<accession>A0ABS0J2A7</accession>
<proteinExistence type="inferred from homology"/>
<dbReference type="PANTHER" id="PTHR30632:SF0">
    <property type="entry name" value="SULFATE-BINDING PROTEIN"/>
    <property type="match status" value="1"/>
</dbReference>
<dbReference type="Gene3D" id="3.40.190.10">
    <property type="entry name" value="Periplasmic binding protein-like II"/>
    <property type="match status" value="2"/>
</dbReference>
<organism evidence="5 6">
    <name type="scientific">Nitratidesulfovibrio oxamicus</name>
    <dbReference type="NCBI Taxonomy" id="32016"/>
    <lineage>
        <taxon>Bacteria</taxon>
        <taxon>Pseudomonadati</taxon>
        <taxon>Thermodesulfobacteriota</taxon>
        <taxon>Desulfovibrionia</taxon>
        <taxon>Desulfovibrionales</taxon>
        <taxon>Desulfovibrionaceae</taxon>
        <taxon>Nitratidesulfovibrio</taxon>
    </lineage>
</organism>
<evidence type="ECO:0000313" key="5">
    <source>
        <dbReference type="EMBL" id="MBG3876564.1"/>
    </source>
</evidence>
<evidence type="ECO:0000313" key="6">
    <source>
        <dbReference type="Proteomes" id="UP001194469"/>
    </source>
</evidence>
<keyword evidence="6" id="KW-1185">Reference proteome</keyword>
<dbReference type="PROSITE" id="PS51257">
    <property type="entry name" value="PROKAR_LIPOPROTEIN"/>
    <property type="match status" value="1"/>
</dbReference>
<dbReference type="EMBL" id="VRYY01000131">
    <property type="protein sequence ID" value="MBG3876564.1"/>
    <property type="molecule type" value="Genomic_DNA"/>
</dbReference>
<evidence type="ECO:0000256" key="2">
    <source>
        <dbReference type="ARBA" id="ARBA00022723"/>
    </source>
</evidence>
<dbReference type="InterPro" id="IPR005950">
    <property type="entry name" value="ModA"/>
</dbReference>
<sequence length="265" mass="27448">MISGFRPFRTGRRVLAALALAALVCAALACAPLTVQAGEITVSAAASLTNAFTDIKGMFEKVTPGSKVQTNFAASGPLLKQMQEGAPVDVFASADQVTMDKAVESKLIDVATRIDFVSNSLVLIVPADSRLAIKGVDDLKQAGVTRIAVGNPDSVPVGRYTKAALTAAGSWDAISGKAVLAESVRQALDYVARGEAEAGFVYMTDARIAGDKVKVVATVKGHAPITYPIAVLSGSRDKATAAAFIKFVTGPEGMAVLDKYGFGKP</sequence>
<comment type="caution">
    <text evidence="5">The sequence shown here is derived from an EMBL/GenBank/DDBJ whole genome shotgun (WGS) entry which is preliminary data.</text>
</comment>
<dbReference type="NCBIfam" id="TIGR01256">
    <property type="entry name" value="modA"/>
    <property type="match status" value="1"/>
</dbReference>
<dbReference type="PANTHER" id="PTHR30632">
    <property type="entry name" value="MOLYBDATE-BINDING PERIPLASMIC PROTEIN"/>
    <property type="match status" value="1"/>
</dbReference>
<dbReference type="PIRSF" id="PIRSF004846">
    <property type="entry name" value="ModA"/>
    <property type="match status" value="1"/>
</dbReference>
<name>A0ABS0J2A7_9BACT</name>
<keyword evidence="3 4" id="KW-0732">Signal</keyword>
<comment type="similarity">
    <text evidence="1">Belongs to the bacterial solute-binding protein ModA family.</text>
</comment>
<reference evidence="5 6" key="1">
    <citation type="submission" date="2019-08" db="EMBL/GenBank/DDBJ databases">
        <authorList>
            <person name="Luo N."/>
        </authorList>
    </citation>
    <scope>NUCLEOTIDE SEQUENCE [LARGE SCALE GENOMIC DNA]</scope>
    <source>
        <strain evidence="5 6">NCIMB 9442</strain>
    </source>
</reference>
<dbReference type="Pfam" id="PF13531">
    <property type="entry name" value="SBP_bac_11"/>
    <property type="match status" value="1"/>
</dbReference>
<keyword evidence="2" id="KW-0479">Metal-binding</keyword>
<evidence type="ECO:0000256" key="1">
    <source>
        <dbReference type="ARBA" id="ARBA00009175"/>
    </source>
</evidence>
<dbReference type="InterPro" id="IPR050682">
    <property type="entry name" value="ModA/WtpA"/>
</dbReference>
<gene>
    <name evidence="5" type="primary">modA</name>
    <name evidence="5" type="ORF">FVW20_05875</name>
</gene>
<dbReference type="Proteomes" id="UP001194469">
    <property type="component" value="Unassembled WGS sequence"/>
</dbReference>
<protein>
    <submittedName>
        <fullName evidence="5">Molybdate ABC transporter substrate-binding protein</fullName>
    </submittedName>
</protein>
<evidence type="ECO:0000256" key="3">
    <source>
        <dbReference type="ARBA" id="ARBA00022729"/>
    </source>
</evidence>
<feature type="chain" id="PRO_5045873525" evidence="4">
    <location>
        <begin position="38"/>
        <end position="265"/>
    </location>
</feature>
<dbReference type="RefSeq" id="WP_196608695.1">
    <property type="nucleotide sequence ID" value="NZ_VRYY01000131.1"/>
</dbReference>